<dbReference type="GO" id="GO:0008233">
    <property type="term" value="F:peptidase activity"/>
    <property type="evidence" value="ECO:0007669"/>
    <property type="project" value="UniProtKB-KW"/>
</dbReference>
<dbReference type="PIRSF" id="PIRSF010372">
    <property type="entry name" value="PaiB"/>
    <property type="match status" value="1"/>
</dbReference>
<dbReference type="SUPFAM" id="SSF50475">
    <property type="entry name" value="FMN-binding split barrel"/>
    <property type="match status" value="1"/>
</dbReference>
<keyword evidence="1" id="KW-0645">Protease</keyword>
<dbReference type="Proteomes" id="UP000278437">
    <property type="component" value="Chromosome"/>
</dbReference>
<dbReference type="InterPro" id="IPR012349">
    <property type="entry name" value="Split_barrel_FMN-bd"/>
</dbReference>
<keyword evidence="2" id="KW-1185">Reference proteome</keyword>
<gene>
    <name evidence="1" type="primary">paiB</name>
    <name evidence="1" type="ORF">STH12_01333</name>
</gene>
<dbReference type="GO" id="GO:0006508">
    <property type="term" value="P:proteolysis"/>
    <property type="evidence" value="ECO:0007669"/>
    <property type="project" value="UniProtKB-KW"/>
</dbReference>
<dbReference type="PANTHER" id="PTHR35802:SF1">
    <property type="entry name" value="PROTEASE SYNTHASE AND SPORULATION PROTEIN PAI 2"/>
    <property type="match status" value="1"/>
</dbReference>
<dbReference type="Gene3D" id="2.30.110.10">
    <property type="entry name" value="Electron Transport, Fmn-binding Protein, Chain A"/>
    <property type="match status" value="1"/>
</dbReference>
<proteinExistence type="predicted"/>
<sequence>MYIPPKLQLDQAQACELIKREPFALLISAEGGIEASHLPLILSDCGTRLYGHMARANPQWQELDGKSVLAVFSGPHAYISPSWYAKGPAVPTWNYTAVQVTGRVTLLEGEQAMDTLMQTVNRFEPGLLSGALMPTDYVARLSAAIVVFEIQIEKIEGKAKLGQQRKPDDQQGVTAGLEASTHREASALLAEMYRLNLGLGQDEKASE</sequence>
<accession>A0ABM7D1Z3</accession>
<dbReference type="Pfam" id="PF04299">
    <property type="entry name" value="FMN_bind_2"/>
    <property type="match status" value="1"/>
</dbReference>
<dbReference type="RefSeq" id="WP_164551154.1">
    <property type="nucleotide sequence ID" value="NZ_CP020373.1"/>
</dbReference>
<evidence type="ECO:0000313" key="1">
    <source>
        <dbReference type="EMBL" id="AZQ10455.1"/>
    </source>
</evidence>
<dbReference type="PANTHER" id="PTHR35802">
    <property type="entry name" value="PROTEASE SYNTHASE AND SPORULATION PROTEIN PAI 2"/>
    <property type="match status" value="1"/>
</dbReference>
<dbReference type="InterPro" id="IPR007396">
    <property type="entry name" value="TR_PAI2-type"/>
</dbReference>
<keyword evidence="1" id="KW-0378">Hydrolase</keyword>
<organism evidence="1 2">
    <name type="scientific">Shewanella khirikhana</name>
    <dbReference type="NCBI Taxonomy" id="1965282"/>
    <lineage>
        <taxon>Bacteria</taxon>
        <taxon>Pseudomonadati</taxon>
        <taxon>Pseudomonadota</taxon>
        <taxon>Gammaproteobacteria</taxon>
        <taxon>Alteromonadales</taxon>
        <taxon>Shewanellaceae</taxon>
        <taxon>Shewanella</taxon>
    </lineage>
</organism>
<dbReference type="EMBL" id="CP020373">
    <property type="protein sequence ID" value="AZQ10455.1"/>
    <property type="molecule type" value="Genomic_DNA"/>
</dbReference>
<name>A0ABM7D1Z3_9GAMM</name>
<reference evidence="2" key="1">
    <citation type="submission" date="2017-03" db="EMBL/GenBank/DDBJ databases">
        <title>Full genome sequence of a non-lethal Shewanella isolate that potentiates virulence of Vibio parahaemolyticus causing acute hepatopancreatic necrosis disease (AHPND) in shrimp.</title>
        <authorList>
            <person name="Prachumwat A."/>
            <person name="Sritunyalucksana K."/>
        </authorList>
    </citation>
    <scope>NUCLEOTIDE SEQUENCE [LARGE SCALE GENOMIC DNA]</scope>
    <source>
        <strain evidence="2">TH2012</strain>
    </source>
</reference>
<evidence type="ECO:0000313" key="2">
    <source>
        <dbReference type="Proteomes" id="UP000278437"/>
    </source>
</evidence>
<protein>
    <submittedName>
        <fullName evidence="1">Protease synthase and sporulation protein PAI 2</fullName>
    </submittedName>
</protein>